<sequence>MSHLPHFPFTRLSGSDPAPENAELRRRCSITQVQLFDTERAWLITKHADCCRVLGGQDFSAVSTVTWAADILYWSNRLQPFFEKPAIDKLRPFIQSIVDQALDQMISEGCSSPVDLIHKFAAPVPTLTVYHMLGIPEEDIGKLAFDSEVRNSTSRNTAENSNTNLQGYIKGLTERKRISPGDDLISELIDQYNQGIGNLAEISSLAYLVLVAGNAAVINTIALGILTLQQHPDQLAELIANPGLAPQVVDEIIRYQTTNALNCRRVALKNVVIGGQKIKKGEGIICAVQAADRDEGFFTDSDPETFDIHRKHDIKDVLGFGWGIHRCQAEWLSKAELEIVFGEETSMCYPQFARKMTSVPPPPSVFSETERLKSKFLDFDQHREPPLAPFYRWFVLHSIHKRNFKNGAFKQSIPWIPVGPDAWNIETILLSLYASTLLTDSERTIICAFLDEHHQQLAREQRVPSNALMPNFSWELVKRMFDQNDPTHFAGRSFINDADLHDEWAPPPYSQVGKKNQCASMSSDDAKEQNQHASRLEAVRKLEQGLQEKVSSRSSAKRVVSGTAVDSTSPTKKPRSAVEVVELGSEGYDSAVGMEF</sequence>
<evidence type="ECO:0000313" key="5">
    <source>
        <dbReference type="Proteomes" id="UP000249056"/>
    </source>
</evidence>
<dbReference type="SUPFAM" id="SSF48264">
    <property type="entry name" value="Cytochrome P450"/>
    <property type="match status" value="1"/>
</dbReference>
<comment type="caution">
    <text evidence="4">The sequence shown here is derived from an EMBL/GenBank/DDBJ whole genome shotgun (WGS) entry which is preliminary data.</text>
</comment>
<dbReference type="GO" id="GO:0016705">
    <property type="term" value="F:oxidoreductase activity, acting on paired donors, with incorporation or reduction of molecular oxygen"/>
    <property type="evidence" value="ECO:0007669"/>
    <property type="project" value="InterPro"/>
</dbReference>
<name>A0A395J5A9_9HELO</name>
<dbReference type="PANTHER" id="PTHR46696">
    <property type="entry name" value="P450, PUTATIVE (EUROFUNG)-RELATED"/>
    <property type="match status" value="1"/>
</dbReference>
<dbReference type="GO" id="GO:0020037">
    <property type="term" value="F:heme binding"/>
    <property type="evidence" value="ECO:0007669"/>
    <property type="project" value="InterPro"/>
</dbReference>
<dbReference type="OrthoDB" id="3945418at2759"/>
<dbReference type="InterPro" id="IPR036396">
    <property type="entry name" value="Cyt_P450_sf"/>
</dbReference>
<dbReference type="Gene3D" id="1.10.630.10">
    <property type="entry name" value="Cytochrome P450"/>
    <property type="match status" value="1"/>
</dbReference>
<reference evidence="4 5" key="1">
    <citation type="submission" date="2018-06" db="EMBL/GenBank/DDBJ databases">
        <title>Genome Sequence of the Brown Rot Fungal Pathogen Monilinia fructigena.</title>
        <authorList>
            <person name="Landi L."/>
            <person name="De Miccolis Angelini R.M."/>
            <person name="Pollastro S."/>
            <person name="Abate D."/>
            <person name="Faretra F."/>
            <person name="Romanazzi G."/>
        </authorList>
    </citation>
    <scope>NUCLEOTIDE SEQUENCE [LARGE SCALE GENOMIC DNA]</scope>
    <source>
        <strain evidence="4 5">Mfrg269</strain>
    </source>
</reference>
<evidence type="ECO:0008006" key="6">
    <source>
        <dbReference type="Google" id="ProtNLM"/>
    </source>
</evidence>
<dbReference type="AlphaFoldDB" id="A0A395J5A9"/>
<dbReference type="EMBL" id="QKRW01000003">
    <property type="protein sequence ID" value="RAL67657.1"/>
    <property type="molecule type" value="Genomic_DNA"/>
</dbReference>
<evidence type="ECO:0000256" key="2">
    <source>
        <dbReference type="ARBA" id="ARBA00023026"/>
    </source>
</evidence>
<accession>A0A395J5A9</accession>
<dbReference type="PANTHER" id="PTHR46696:SF6">
    <property type="entry name" value="P450, PUTATIVE (EUROFUNG)-RELATED"/>
    <property type="match status" value="1"/>
</dbReference>
<comment type="similarity">
    <text evidence="1">Belongs to the cytochrome P450 family.</text>
</comment>
<dbReference type="Proteomes" id="UP000249056">
    <property type="component" value="Unassembled WGS sequence"/>
</dbReference>
<dbReference type="GO" id="GO:0005506">
    <property type="term" value="F:iron ion binding"/>
    <property type="evidence" value="ECO:0007669"/>
    <property type="project" value="InterPro"/>
</dbReference>
<protein>
    <recommendedName>
        <fullName evidence="6">Cytochrome P450</fullName>
    </recommendedName>
</protein>
<dbReference type="InterPro" id="IPR001128">
    <property type="entry name" value="Cyt_P450"/>
</dbReference>
<dbReference type="InterPro" id="IPR002397">
    <property type="entry name" value="Cyt_P450_B"/>
</dbReference>
<feature type="region of interest" description="Disordered" evidence="3">
    <location>
        <begin position="1"/>
        <end position="20"/>
    </location>
</feature>
<proteinExistence type="inferred from homology"/>
<feature type="compositionally biased region" description="Basic and acidic residues" evidence="3">
    <location>
        <begin position="524"/>
        <end position="543"/>
    </location>
</feature>
<gene>
    <name evidence="4" type="ORF">DID88_008403</name>
</gene>
<dbReference type="PRINTS" id="PR00359">
    <property type="entry name" value="BP450"/>
</dbReference>
<keyword evidence="5" id="KW-1185">Reference proteome</keyword>
<feature type="compositionally biased region" description="Low complexity" evidence="3">
    <location>
        <begin position="552"/>
        <end position="561"/>
    </location>
</feature>
<keyword evidence="2" id="KW-0843">Virulence</keyword>
<evidence type="ECO:0000256" key="3">
    <source>
        <dbReference type="SAM" id="MobiDB-lite"/>
    </source>
</evidence>
<feature type="compositionally biased region" description="Polar residues" evidence="3">
    <location>
        <begin position="513"/>
        <end position="523"/>
    </location>
</feature>
<evidence type="ECO:0000313" key="4">
    <source>
        <dbReference type="EMBL" id="RAL67657.1"/>
    </source>
</evidence>
<dbReference type="GO" id="GO:0004497">
    <property type="term" value="F:monooxygenase activity"/>
    <property type="evidence" value="ECO:0007669"/>
    <property type="project" value="InterPro"/>
</dbReference>
<evidence type="ECO:0000256" key="1">
    <source>
        <dbReference type="ARBA" id="ARBA00010617"/>
    </source>
</evidence>
<dbReference type="Pfam" id="PF00067">
    <property type="entry name" value="p450"/>
    <property type="match status" value="1"/>
</dbReference>
<feature type="region of interest" description="Disordered" evidence="3">
    <location>
        <begin position="511"/>
        <end position="578"/>
    </location>
</feature>
<organism evidence="4 5">
    <name type="scientific">Monilinia fructigena</name>
    <dbReference type="NCBI Taxonomy" id="38457"/>
    <lineage>
        <taxon>Eukaryota</taxon>
        <taxon>Fungi</taxon>
        <taxon>Dikarya</taxon>
        <taxon>Ascomycota</taxon>
        <taxon>Pezizomycotina</taxon>
        <taxon>Leotiomycetes</taxon>
        <taxon>Helotiales</taxon>
        <taxon>Sclerotiniaceae</taxon>
        <taxon>Monilinia</taxon>
    </lineage>
</organism>